<evidence type="ECO:0008006" key="4">
    <source>
        <dbReference type="Google" id="ProtNLM"/>
    </source>
</evidence>
<protein>
    <recommendedName>
        <fullName evidence="4">Lipoprotein</fullName>
    </recommendedName>
</protein>
<feature type="chain" id="PRO_5046281637" description="Lipoprotein" evidence="1">
    <location>
        <begin position="26"/>
        <end position="207"/>
    </location>
</feature>
<dbReference type="Proteomes" id="UP001596391">
    <property type="component" value="Unassembled WGS sequence"/>
</dbReference>
<name>A0ABW1ZAL1_9BACT</name>
<dbReference type="PROSITE" id="PS51257">
    <property type="entry name" value="PROKAR_LIPOPROTEIN"/>
    <property type="match status" value="1"/>
</dbReference>
<evidence type="ECO:0000256" key="1">
    <source>
        <dbReference type="SAM" id="SignalP"/>
    </source>
</evidence>
<gene>
    <name evidence="2" type="ORF">ACFQBQ_11705</name>
</gene>
<feature type="signal peptide" evidence="1">
    <location>
        <begin position="1"/>
        <end position="25"/>
    </location>
</feature>
<evidence type="ECO:0000313" key="3">
    <source>
        <dbReference type="Proteomes" id="UP001596391"/>
    </source>
</evidence>
<reference evidence="3" key="1">
    <citation type="journal article" date="2019" name="Int. J. Syst. Evol. Microbiol.">
        <title>The Global Catalogue of Microorganisms (GCM) 10K type strain sequencing project: providing services to taxonomists for standard genome sequencing and annotation.</title>
        <authorList>
            <consortium name="The Broad Institute Genomics Platform"/>
            <consortium name="The Broad Institute Genome Sequencing Center for Infectious Disease"/>
            <person name="Wu L."/>
            <person name="Ma J."/>
        </authorList>
    </citation>
    <scope>NUCLEOTIDE SEQUENCE [LARGE SCALE GENOMIC DNA]</scope>
    <source>
        <strain evidence="3">CGMCC 1.16026</strain>
    </source>
</reference>
<organism evidence="2 3">
    <name type="scientific">Granulicella cerasi</name>
    <dbReference type="NCBI Taxonomy" id="741063"/>
    <lineage>
        <taxon>Bacteria</taxon>
        <taxon>Pseudomonadati</taxon>
        <taxon>Acidobacteriota</taxon>
        <taxon>Terriglobia</taxon>
        <taxon>Terriglobales</taxon>
        <taxon>Acidobacteriaceae</taxon>
        <taxon>Granulicella</taxon>
    </lineage>
</organism>
<accession>A0ABW1ZAL1</accession>
<sequence length="207" mass="21855">MKLRTASLALPLVALLALSSTTGCRITKTGSGNKENVDVATPFGSVNVKTDDARVAGNLGLALYPGAVPVKDKNDKDNDQADVNLNFGGFHLGVTAASYQTHDQPSQVEAFYRKDLAKYGSVLKCVDKAPVGEPTRTEQGLTCNDGKNDTVRVRGGAAPSFELRTGSPKHQRIVGIETKDGATKIGLVKLDLPGSVTFDSSDHKTAQ</sequence>
<evidence type="ECO:0000313" key="2">
    <source>
        <dbReference type="EMBL" id="MFC6646236.1"/>
    </source>
</evidence>
<keyword evidence="1" id="KW-0732">Signal</keyword>
<proteinExistence type="predicted"/>
<keyword evidence="3" id="KW-1185">Reference proteome</keyword>
<dbReference type="EMBL" id="JBHSWI010000001">
    <property type="protein sequence ID" value="MFC6646236.1"/>
    <property type="molecule type" value="Genomic_DNA"/>
</dbReference>
<comment type="caution">
    <text evidence="2">The sequence shown here is derived from an EMBL/GenBank/DDBJ whole genome shotgun (WGS) entry which is preliminary data.</text>
</comment>
<dbReference type="RefSeq" id="WP_263369927.1">
    <property type="nucleotide sequence ID" value="NZ_JAGSYD010000001.1"/>
</dbReference>